<evidence type="ECO:0008006" key="3">
    <source>
        <dbReference type="Google" id="ProtNLM"/>
    </source>
</evidence>
<evidence type="ECO:0000313" key="1">
    <source>
        <dbReference type="EMBL" id="MFC3686134.1"/>
    </source>
</evidence>
<comment type="caution">
    <text evidence="1">The sequence shown here is derived from an EMBL/GenBank/DDBJ whole genome shotgun (WGS) entry which is preliminary data.</text>
</comment>
<organism evidence="1 2">
    <name type="scientific">Hydrogenophaga luteola</name>
    <dbReference type="NCBI Taxonomy" id="1591122"/>
    <lineage>
        <taxon>Bacteria</taxon>
        <taxon>Pseudomonadati</taxon>
        <taxon>Pseudomonadota</taxon>
        <taxon>Betaproteobacteria</taxon>
        <taxon>Burkholderiales</taxon>
        <taxon>Comamonadaceae</taxon>
        <taxon>Hydrogenophaga</taxon>
    </lineage>
</organism>
<dbReference type="Proteomes" id="UP001595729">
    <property type="component" value="Unassembled WGS sequence"/>
</dbReference>
<proteinExistence type="predicted"/>
<sequence length="73" mass="8084">MVLNTLLLTAAFFATISWRSGLPLVMGAAIALALLLLQRHVQPLLALSAEQTARARKAHGWELLLTVLFVFWQ</sequence>
<dbReference type="RefSeq" id="WP_382178465.1">
    <property type="nucleotide sequence ID" value="NZ_JBHRXX010000009.1"/>
</dbReference>
<dbReference type="EMBL" id="JBHRXX010000009">
    <property type="protein sequence ID" value="MFC3686134.1"/>
    <property type="molecule type" value="Genomic_DNA"/>
</dbReference>
<name>A0ABV7W9N1_9BURK</name>
<accession>A0ABV7W9N1</accession>
<gene>
    <name evidence="1" type="ORF">ACFOPI_21265</name>
</gene>
<keyword evidence="2" id="KW-1185">Reference proteome</keyword>
<evidence type="ECO:0000313" key="2">
    <source>
        <dbReference type="Proteomes" id="UP001595729"/>
    </source>
</evidence>
<reference evidence="2" key="1">
    <citation type="journal article" date="2019" name="Int. J. Syst. Evol. Microbiol.">
        <title>The Global Catalogue of Microorganisms (GCM) 10K type strain sequencing project: providing services to taxonomists for standard genome sequencing and annotation.</title>
        <authorList>
            <consortium name="The Broad Institute Genomics Platform"/>
            <consortium name="The Broad Institute Genome Sequencing Center for Infectious Disease"/>
            <person name="Wu L."/>
            <person name="Ma J."/>
        </authorList>
    </citation>
    <scope>NUCLEOTIDE SEQUENCE [LARGE SCALE GENOMIC DNA]</scope>
    <source>
        <strain evidence="2">KCTC 42501</strain>
    </source>
</reference>
<protein>
    <recommendedName>
        <fullName evidence="3">MFS transporter</fullName>
    </recommendedName>
</protein>